<reference evidence="1 2" key="1">
    <citation type="submission" date="2019-03" db="EMBL/GenBank/DDBJ databases">
        <authorList>
            <person name="Li J."/>
        </authorList>
    </citation>
    <scope>NUCLEOTIDE SEQUENCE [LARGE SCALE GENOMIC DNA]</scope>
    <source>
        <strain evidence="1 2">3058</strain>
    </source>
</reference>
<dbReference type="AlphaFoldDB" id="A0A4Z1BL22"/>
<dbReference type="Proteomes" id="UP000297972">
    <property type="component" value="Unassembled WGS sequence"/>
</dbReference>
<evidence type="ECO:0000313" key="1">
    <source>
        <dbReference type="EMBL" id="TGN34709.1"/>
    </source>
</evidence>
<proteinExistence type="predicted"/>
<dbReference type="EMBL" id="SRPG01000652">
    <property type="protein sequence ID" value="TGN34709.1"/>
    <property type="molecule type" value="Genomic_DNA"/>
</dbReference>
<name>A0A4Z1BL22_9RHOB</name>
<gene>
    <name evidence="1" type="ORF">E4L95_23585</name>
</gene>
<sequence>MIELLISACTLSAQLASPPQQCRDFSLLFDAREVSMLTCMTLGQPQVARWKEAHPQWNVRRWQCRTQDRRESRI</sequence>
<comment type="caution">
    <text evidence="1">The sequence shown here is derived from an EMBL/GenBank/DDBJ whole genome shotgun (WGS) entry which is preliminary data.</text>
</comment>
<dbReference type="OrthoDB" id="7363897at2"/>
<accession>A0A4Z1BL22</accession>
<keyword evidence="2" id="KW-1185">Reference proteome</keyword>
<dbReference type="RefSeq" id="WP_135819549.1">
    <property type="nucleotide sequence ID" value="NZ_SRPG01000652.1"/>
</dbReference>
<protein>
    <submittedName>
        <fullName evidence="1">Uncharacterized protein</fullName>
    </submittedName>
</protein>
<evidence type="ECO:0000313" key="2">
    <source>
        <dbReference type="Proteomes" id="UP000297972"/>
    </source>
</evidence>
<organism evidence="1 2">
    <name type="scientific">Paracoccus liaowanqingii</name>
    <dbReference type="NCBI Taxonomy" id="2560053"/>
    <lineage>
        <taxon>Bacteria</taxon>
        <taxon>Pseudomonadati</taxon>
        <taxon>Pseudomonadota</taxon>
        <taxon>Alphaproteobacteria</taxon>
        <taxon>Rhodobacterales</taxon>
        <taxon>Paracoccaceae</taxon>
        <taxon>Paracoccus</taxon>
    </lineage>
</organism>